<keyword evidence="2" id="KW-1185">Reference proteome</keyword>
<evidence type="ECO:0000313" key="2">
    <source>
        <dbReference type="Proteomes" id="UP000639274"/>
    </source>
</evidence>
<accession>A0A974Y3D6</accession>
<name>A0A974Y3D6_9GAMM</name>
<dbReference type="EMBL" id="CP071518">
    <property type="protein sequence ID" value="QSX79755.1"/>
    <property type="molecule type" value="Genomic_DNA"/>
</dbReference>
<protein>
    <submittedName>
        <fullName evidence="1">Uncharacterized protein</fullName>
    </submittedName>
</protein>
<proteinExistence type="predicted"/>
<dbReference type="RefSeq" id="WP_200610444.1">
    <property type="nucleotide sequence ID" value="NZ_CP071518.1"/>
</dbReference>
<dbReference type="AlphaFoldDB" id="A0A974Y3D6"/>
<dbReference type="Proteomes" id="UP000639274">
    <property type="component" value="Chromosome"/>
</dbReference>
<gene>
    <name evidence="1" type="ORF">I8J32_007955</name>
</gene>
<organism evidence="1 2">
    <name type="scientific">Agrilutibacter solisilvae</name>
    <dbReference type="NCBI Taxonomy" id="2763317"/>
    <lineage>
        <taxon>Bacteria</taxon>
        <taxon>Pseudomonadati</taxon>
        <taxon>Pseudomonadota</taxon>
        <taxon>Gammaproteobacteria</taxon>
        <taxon>Lysobacterales</taxon>
        <taxon>Lysobacteraceae</taxon>
        <taxon>Agrilutibacter</taxon>
    </lineage>
</organism>
<dbReference type="KEGG" id="lsf:I8J32_007955"/>
<sequence>MNSPLPPQDEPGAGVLERDEDFVDLSLPIEDAFRRDDGGLTVIARGRVHGLVRAFAVDLEPAWTPQLLDDSERTLYWGGGCLRSVGEDSDAFLALLASAYGLDDAGPMVAQVAMTIAGTDSDPARLRSEPARLRLIFEADDGEDAAEAYLNLDLDEGLAVFRDKDPLYHAALLRALSAQDAT</sequence>
<evidence type="ECO:0000313" key="1">
    <source>
        <dbReference type="EMBL" id="QSX79755.1"/>
    </source>
</evidence>
<reference evidence="1 2" key="1">
    <citation type="submission" date="2021-03" db="EMBL/GenBank/DDBJ databases">
        <title>Lysobacter sp. nov. isolated from soil of gangwondo yeongwol, south Korea.</title>
        <authorList>
            <person name="Kim K.R."/>
            <person name="Kim K.H."/>
            <person name="Jeon C.O."/>
        </authorList>
    </citation>
    <scope>NUCLEOTIDE SEQUENCE [LARGE SCALE GENOMIC DNA]</scope>
    <source>
        <strain evidence="1 2">R19</strain>
    </source>
</reference>